<dbReference type="Pfam" id="PF00023">
    <property type="entry name" value="Ank"/>
    <property type="match status" value="1"/>
</dbReference>
<evidence type="ECO:0000313" key="3">
    <source>
        <dbReference type="Proteomes" id="UP001487740"/>
    </source>
</evidence>
<gene>
    <name evidence="2" type="ORF">O3P69_015606</name>
</gene>
<feature type="repeat" description="ANK" evidence="1">
    <location>
        <begin position="1172"/>
        <end position="1205"/>
    </location>
</feature>
<feature type="repeat" description="ANK" evidence="1">
    <location>
        <begin position="1027"/>
        <end position="1059"/>
    </location>
</feature>
<feature type="repeat" description="ANK" evidence="1">
    <location>
        <begin position="1547"/>
        <end position="1579"/>
    </location>
</feature>
<organism evidence="2 3">
    <name type="scientific">Scylla paramamosain</name>
    <name type="common">Mud crab</name>
    <dbReference type="NCBI Taxonomy" id="85552"/>
    <lineage>
        <taxon>Eukaryota</taxon>
        <taxon>Metazoa</taxon>
        <taxon>Ecdysozoa</taxon>
        <taxon>Arthropoda</taxon>
        <taxon>Crustacea</taxon>
        <taxon>Multicrustacea</taxon>
        <taxon>Malacostraca</taxon>
        <taxon>Eumalacostraca</taxon>
        <taxon>Eucarida</taxon>
        <taxon>Decapoda</taxon>
        <taxon>Pleocyemata</taxon>
        <taxon>Brachyura</taxon>
        <taxon>Eubrachyura</taxon>
        <taxon>Portunoidea</taxon>
        <taxon>Portunidae</taxon>
        <taxon>Portuninae</taxon>
        <taxon>Scylla</taxon>
    </lineage>
</organism>
<feature type="repeat" description="ANK" evidence="1">
    <location>
        <begin position="240"/>
        <end position="272"/>
    </location>
</feature>
<feature type="repeat" description="ANK" evidence="1">
    <location>
        <begin position="412"/>
        <end position="444"/>
    </location>
</feature>
<feature type="repeat" description="ANK" evidence="1">
    <location>
        <begin position="347"/>
        <end position="379"/>
    </location>
</feature>
<feature type="repeat" description="ANK" evidence="1">
    <location>
        <begin position="617"/>
        <end position="649"/>
    </location>
</feature>
<feature type="repeat" description="ANK" evidence="1">
    <location>
        <begin position="790"/>
        <end position="811"/>
    </location>
</feature>
<dbReference type="SMART" id="SM00248">
    <property type="entry name" value="ANK"/>
    <property type="match status" value="33"/>
</dbReference>
<feature type="repeat" description="ANK" evidence="1">
    <location>
        <begin position="142"/>
        <end position="174"/>
    </location>
</feature>
<keyword evidence="3" id="KW-1185">Reference proteome</keyword>
<feature type="repeat" description="ANK" evidence="1">
    <location>
        <begin position="822"/>
        <end position="854"/>
    </location>
</feature>
<dbReference type="PANTHER" id="PTHR24133">
    <property type="entry name" value="ANKYRIN DOMAIN-CONTAINING"/>
    <property type="match status" value="1"/>
</dbReference>
<sequence>MKPGVSKARSFSVFCVVPETSVLSERSVRLLPCQERSVASPGYVRATHAPHSTMATNPHHDMEEFREILEHQPTTDLVIAVQEGDEAGVRSALDRGARPEVTFATTAGTSWNLLSMAASEGHDHLLPHLLQAGLSIEGGGTTDMTPLMVAAQRGHTQTMKALLDLGGNPLATNRTGWTALHLAAEWGHQQCVAALIPVTPPTPAHLTVLTPVHVASYNGQVEVLEQLASASWSLTARDSDGDTPMHYAATEGSVTCLQWLEQQGCDPRVQNNAGHTPLDQELVTAVWEGDEARVRSALDRGAGPEVTVPSNDGVSCSLLTLAASEGHDHLLSHLLQAGLSIEGGGTTDRTPLMMAAQNGHAHTVKALLDLRGNPLARDSGGRTALYFAAWQGHQQCVAALLSVTPPVPAHLEANTPVHAASYRGHMEVLEQLAGAGWPLTVRESHGNTPMHLAVAGGSVRCVQWLVQRGGDTSKQNNAGHTPLDQELVTAVRKGDEAGVRSALDRGARPEVTVPTNAGMSCSLLTLAAREGHEHLLSHLLQAGLSIEGGGTTDRTPLMMAAQNGHAHTVKALLDLRGNPLAMDSRGRTALHFAAWQGHQQCVAVLLPITPPTPAHLEANTPVHAASYRGHVEVLEQLAGAGWPLNARDSHSNTPMHLAVAGGSVRCVQWLVQRGGDTSKQNNAGHTPLDQELVTAVREGDEAGVRSALDRGAQLEVTVPTNAGGSWNLVTLAASEGHEHLLSHLLLAGLSVEGGGTTDRTPLMMAALHGHAHTVKSLLDLRGNPLAMDNDGRTALHFAAWQGHQQCVAALLPVTPPTPAYLEAYTPVHAASYRGHVEVLEQLAGAGWSLNAWDSDGDTPMHLAVAGGSVTCVQWLVQRGGDTSMQNNAGHTPLDQELVTAVQEGDEAGVRSALDRGARPEVTVPTNDGVSCSLLTLAAREGHDHLLSHLLQAGLSIEDGGTTDSTPLMMAAQNGHAHTVKALLDLRGNPLATDRRGRTALHFAAWQGHQQCVAVLLPVTPPTPALLEADTPVHAASHRGHVEVLEQLADAGWPLTNRDSNGDTPMHLAVSGGCVAAVQWLVQRGCDPHVQTKDGLTPEELAVQCGRHEVETWLVKNCSGVVRSKTLRVEEVRAWRGKHEHLHNTVLSMLVEGNEAAMGSIPEVNDGHTLSQDGLTPLHAAALCGAPSDAVEALLRRGVSPHVTTPDNMTPADLARQQGHDSVIKGLQRHHCAQSYKLPEELHEELLSTVSRQDDVQAVSTLLCKGAPIEPLGGLSVLRLAVTTDRIHTVSLLLASGAPLPPSLLQEAWQSPDVTYRVLAFLTTAYCCRLRAEQRRLEKVSSALVEGIDNLVTTIEGNTPWQAAWRWGKETDRPALSDLLAKAAAANCPVTAAFLHRAGGWTVFNGASGGTALHAALEAGHKGMAELLIRALGGCPYVPDTHSRLPVHMIPHEEQQRLEQKLFMAEREKLENMELRLKADHEKTAARTALFIQEDLFESYKKGEGKNASSPDGRAALLLASRKGLLQLTHLILQEGHFPVDEVLDHTCGTTALHQATSHGQDGCVALLLSHGANPQQRDTYGQTPRHLAAMFGHKSTFELLAHQETQDPPCRAGTTATQVCACLCARVGVEEGGAQAWAAAPASPELWGWKKIEKGVQDRTEIRRPHVGCAYIAHRSVYTVRPRLRAPAGPRHSTITPASPLTRDYETWPQCTTLRYGGTVTISVQKQEGSVSLLGMTVHVTLGSVLTLGVMETKTAYAVLL</sequence>
<dbReference type="InterPro" id="IPR052391">
    <property type="entry name" value="E3_Ligase-Neurotoxin"/>
</dbReference>
<reference evidence="2 3" key="1">
    <citation type="submission" date="2023-03" db="EMBL/GenBank/DDBJ databases">
        <title>High-quality genome of Scylla paramamosain provides insights in environmental adaptation.</title>
        <authorList>
            <person name="Zhang L."/>
        </authorList>
    </citation>
    <scope>NUCLEOTIDE SEQUENCE [LARGE SCALE GENOMIC DNA]</scope>
    <source>
        <strain evidence="2">LZ_2023a</strain>
        <tissue evidence="2">Muscle</tissue>
    </source>
</reference>
<feature type="repeat" description="ANK" evidence="1">
    <location>
        <begin position="855"/>
        <end position="887"/>
    </location>
</feature>
<feature type="repeat" description="ANK" evidence="1">
    <location>
        <begin position="552"/>
        <end position="584"/>
    </location>
</feature>
<dbReference type="EMBL" id="JARAKH010000067">
    <property type="protein sequence ID" value="KAK8375153.1"/>
    <property type="molecule type" value="Genomic_DNA"/>
</dbReference>
<feature type="repeat" description="ANK" evidence="1">
    <location>
        <begin position="995"/>
        <end position="1016"/>
    </location>
</feature>
<dbReference type="PROSITE" id="PS50088">
    <property type="entry name" value="ANK_REPEAT"/>
    <property type="match status" value="20"/>
</dbReference>
<feature type="repeat" description="ANK" evidence="1">
    <location>
        <begin position="757"/>
        <end position="789"/>
    </location>
</feature>
<dbReference type="SUPFAM" id="SSF48403">
    <property type="entry name" value="Ankyrin repeat"/>
    <property type="match status" value="5"/>
</dbReference>
<feature type="repeat" description="ANK" evidence="1">
    <location>
        <begin position="585"/>
        <end position="606"/>
    </location>
</feature>
<name>A0AAW0SJ07_SCYPA</name>
<proteinExistence type="predicted"/>
<evidence type="ECO:0000256" key="1">
    <source>
        <dbReference type="PROSITE-ProRule" id="PRU00023"/>
    </source>
</evidence>
<dbReference type="Pfam" id="PF13637">
    <property type="entry name" value="Ank_4"/>
    <property type="match status" value="3"/>
</dbReference>
<dbReference type="Pfam" id="PF12796">
    <property type="entry name" value="Ank_2"/>
    <property type="match status" value="8"/>
</dbReference>
<keyword evidence="1" id="KW-0040">ANK repeat</keyword>
<dbReference type="PRINTS" id="PR01415">
    <property type="entry name" value="ANKYRIN"/>
</dbReference>
<feature type="repeat" description="ANK" evidence="1">
    <location>
        <begin position="962"/>
        <end position="994"/>
    </location>
</feature>
<dbReference type="InterPro" id="IPR036770">
    <property type="entry name" value="Ankyrin_rpt-contain_sf"/>
</dbReference>
<feature type="repeat" description="ANK" evidence="1">
    <location>
        <begin position="445"/>
        <end position="477"/>
    </location>
</feature>
<protein>
    <submittedName>
        <fullName evidence="2">Uncharacterized protein</fullName>
    </submittedName>
</protein>
<dbReference type="PROSITE" id="PS50297">
    <property type="entry name" value="ANK_REP_REGION"/>
    <property type="match status" value="15"/>
</dbReference>
<feature type="repeat" description="ANK" evidence="1">
    <location>
        <begin position="1060"/>
        <end position="1092"/>
    </location>
</feature>
<dbReference type="Proteomes" id="UP001487740">
    <property type="component" value="Unassembled WGS sequence"/>
</dbReference>
<comment type="caution">
    <text evidence="2">The sequence shown here is derived from an EMBL/GenBank/DDBJ whole genome shotgun (WGS) entry which is preliminary data.</text>
</comment>
<dbReference type="InterPro" id="IPR002110">
    <property type="entry name" value="Ankyrin_rpt"/>
</dbReference>
<dbReference type="Gene3D" id="1.25.40.20">
    <property type="entry name" value="Ankyrin repeat-containing domain"/>
    <property type="match status" value="13"/>
</dbReference>
<feature type="repeat" description="ANK" evidence="1">
    <location>
        <begin position="207"/>
        <end position="239"/>
    </location>
</feature>
<evidence type="ECO:0000313" key="2">
    <source>
        <dbReference type="EMBL" id="KAK8375153.1"/>
    </source>
</evidence>
<accession>A0AAW0SJ07</accession>
<dbReference type="PANTHER" id="PTHR24133:SF40">
    <property type="entry name" value="ANKYRIN REPEAT DOMAIN 44"/>
    <property type="match status" value="1"/>
</dbReference>
<feature type="repeat" description="ANK" evidence="1">
    <location>
        <begin position="650"/>
        <end position="682"/>
    </location>
</feature>